<sequence length="712" mass="81091">MKNDELDYLKIGEFAVASYFARSTYIHGGVLQLLHNKHGTATGNVNKIDKLSDELNCEFCSVFIVKYNLIIVTVYRSPNGNFDVFRDRLTNLLSFPDIWNKNVVITGDFNFKFNSPDKNCLYICDLLQSFGFTKLVSAPTRKANTLDNVFTNMTDVNKISTVDTNLSDHLGISFNLYPNTRYRDVIVKKIYRPITEYGKVMLCNVVSEESWRFVSDKSIDSSTKFQMFINKISDYVNSSFQEKKYTGKASKVHYVRWFTPQLEKMRETVAFLSDACKQNPTVFTTLQLRKYKAMYKTELHKSKTNAFDKYISNSKSKSKTMWNLINQNRKKSLSPKCPIEPNSLNIYFTSVAENIIHKLPNTNINPIKLMAGIDVPIAVSFSFKEVSYSDVRIIIDNMKTNKSKDCYGLSFEIIKTIKNYIIIPLTKIINSCIKESIFPRSLKIASIVPILKKGDLTDLNNYRPISIVPVVAKIYEKVLSNQISAYFEGNNLFSEQQFGFRKNKSTTDAVIAFVNNISRSFENREGNIATFLDLQKAFDCVSHSILLDKLRHYNFGTTSCQLLASYLTDRTQYVTVDGSKSNVLPVIHGVPQGSVLGPLLFLIYVNDLCKYMARVSSITLFADDTCFSVSHKCLATGKRNSLVAEAMASRWFNANRLCLNSGKTVEMIFSLCKPSSWHTQPSTKFLGLNIDSQLTWSKKNQFRHIFDTAVVE</sequence>
<name>A0A5N4ABD9_PHOPY</name>
<gene>
    <name evidence="2" type="ORF">PPYR_11438</name>
</gene>
<dbReference type="InParanoid" id="A0A5N4ABD9"/>
<dbReference type="GO" id="GO:0003824">
    <property type="term" value="F:catalytic activity"/>
    <property type="evidence" value="ECO:0007669"/>
    <property type="project" value="InterPro"/>
</dbReference>
<dbReference type="GO" id="GO:0071897">
    <property type="term" value="P:DNA biosynthetic process"/>
    <property type="evidence" value="ECO:0007669"/>
    <property type="project" value="UniProtKB-ARBA"/>
</dbReference>
<dbReference type="SUPFAM" id="SSF56672">
    <property type="entry name" value="DNA/RNA polymerases"/>
    <property type="match status" value="1"/>
</dbReference>
<dbReference type="PROSITE" id="PS50878">
    <property type="entry name" value="RT_POL"/>
    <property type="match status" value="1"/>
</dbReference>
<dbReference type="EMBL" id="VVIM01000008">
    <property type="protein sequence ID" value="KAB0794599.1"/>
    <property type="molecule type" value="Genomic_DNA"/>
</dbReference>
<dbReference type="Pfam" id="PF14529">
    <property type="entry name" value="Exo_endo_phos_2"/>
    <property type="match status" value="1"/>
</dbReference>
<dbReference type="Pfam" id="PF00078">
    <property type="entry name" value="RVT_1"/>
    <property type="match status" value="1"/>
</dbReference>
<proteinExistence type="predicted"/>
<evidence type="ECO:0000259" key="1">
    <source>
        <dbReference type="PROSITE" id="PS50878"/>
    </source>
</evidence>
<accession>A0A5N4ABD9</accession>
<keyword evidence="3" id="KW-1185">Reference proteome</keyword>
<comment type="caution">
    <text evidence="2">The sequence shown here is derived from an EMBL/GenBank/DDBJ whole genome shotgun (WGS) entry which is preliminary data.</text>
</comment>
<organism evidence="2 3">
    <name type="scientific">Photinus pyralis</name>
    <name type="common">Common eastern firefly</name>
    <name type="synonym">Lampyris pyralis</name>
    <dbReference type="NCBI Taxonomy" id="7054"/>
    <lineage>
        <taxon>Eukaryota</taxon>
        <taxon>Metazoa</taxon>
        <taxon>Ecdysozoa</taxon>
        <taxon>Arthropoda</taxon>
        <taxon>Hexapoda</taxon>
        <taxon>Insecta</taxon>
        <taxon>Pterygota</taxon>
        <taxon>Neoptera</taxon>
        <taxon>Endopterygota</taxon>
        <taxon>Coleoptera</taxon>
        <taxon>Polyphaga</taxon>
        <taxon>Elateriformia</taxon>
        <taxon>Elateroidea</taxon>
        <taxon>Lampyridae</taxon>
        <taxon>Lampyrinae</taxon>
        <taxon>Photinus</taxon>
    </lineage>
</organism>
<dbReference type="SUPFAM" id="SSF56219">
    <property type="entry name" value="DNase I-like"/>
    <property type="match status" value="1"/>
</dbReference>
<dbReference type="Gene3D" id="3.60.10.10">
    <property type="entry name" value="Endonuclease/exonuclease/phosphatase"/>
    <property type="match status" value="1"/>
</dbReference>
<reference evidence="2 3" key="1">
    <citation type="journal article" date="2018" name="Elife">
        <title>Firefly genomes illuminate parallel origins of bioluminescence in beetles.</title>
        <authorList>
            <person name="Fallon T.R."/>
            <person name="Lower S.E."/>
            <person name="Chang C.H."/>
            <person name="Bessho-Uehara M."/>
            <person name="Martin G.J."/>
            <person name="Bewick A.J."/>
            <person name="Behringer M."/>
            <person name="Debat H.J."/>
            <person name="Wong I."/>
            <person name="Day J.C."/>
            <person name="Suvorov A."/>
            <person name="Silva C.J."/>
            <person name="Stanger-Hall K.F."/>
            <person name="Hall D.W."/>
            <person name="Schmitz R.J."/>
            <person name="Nelson D.R."/>
            <person name="Lewis S.M."/>
            <person name="Shigenobu S."/>
            <person name="Bybee S.M."/>
            <person name="Larracuente A.M."/>
            <person name="Oba Y."/>
            <person name="Weng J.K."/>
        </authorList>
    </citation>
    <scope>NUCLEOTIDE SEQUENCE [LARGE SCALE GENOMIC DNA]</scope>
    <source>
        <strain evidence="2">1611_PpyrPB1</strain>
        <tissue evidence="2">Whole body</tissue>
    </source>
</reference>
<evidence type="ECO:0000313" key="2">
    <source>
        <dbReference type="EMBL" id="KAB0794599.1"/>
    </source>
</evidence>
<dbReference type="Proteomes" id="UP000327044">
    <property type="component" value="Unassembled WGS sequence"/>
</dbReference>
<dbReference type="CDD" id="cd01650">
    <property type="entry name" value="RT_nLTR_like"/>
    <property type="match status" value="1"/>
</dbReference>
<dbReference type="PANTHER" id="PTHR19446">
    <property type="entry name" value="REVERSE TRANSCRIPTASES"/>
    <property type="match status" value="1"/>
</dbReference>
<feature type="domain" description="Reverse transcriptase" evidence="1">
    <location>
        <begin position="431"/>
        <end position="690"/>
    </location>
</feature>
<dbReference type="InterPro" id="IPR043502">
    <property type="entry name" value="DNA/RNA_pol_sf"/>
</dbReference>
<protein>
    <recommendedName>
        <fullName evidence="1">Reverse transcriptase domain-containing protein</fullName>
    </recommendedName>
</protein>
<dbReference type="InterPro" id="IPR036691">
    <property type="entry name" value="Endo/exonu/phosph_ase_sf"/>
</dbReference>
<evidence type="ECO:0000313" key="3">
    <source>
        <dbReference type="Proteomes" id="UP000327044"/>
    </source>
</evidence>
<dbReference type="InterPro" id="IPR005135">
    <property type="entry name" value="Endo/exonuclease/phosphatase"/>
</dbReference>
<dbReference type="AlphaFoldDB" id="A0A5N4ABD9"/>
<dbReference type="InterPro" id="IPR000477">
    <property type="entry name" value="RT_dom"/>
</dbReference>